<protein>
    <submittedName>
        <fullName evidence="1">Uncharacterized protein</fullName>
    </submittedName>
</protein>
<proteinExistence type="predicted"/>
<keyword evidence="2" id="KW-1185">Reference proteome</keyword>
<gene>
    <name evidence="1" type="ORF">FJW02_19365</name>
</gene>
<dbReference type="Proteomes" id="UP000315469">
    <property type="component" value="Unassembled WGS sequence"/>
</dbReference>
<accession>A0ABY2ZCL3</accession>
<organism evidence="1 2">
    <name type="scientific">Pantoea eucalypti</name>
    <dbReference type="NCBI Taxonomy" id="470933"/>
    <lineage>
        <taxon>Bacteria</taxon>
        <taxon>Pseudomonadati</taxon>
        <taxon>Pseudomonadota</taxon>
        <taxon>Gammaproteobacteria</taxon>
        <taxon>Enterobacterales</taxon>
        <taxon>Erwiniaceae</taxon>
        <taxon>Pantoea</taxon>
    </lineage>
</organism>
<dbReference type="EMBL" id="VHJB01000086">
    <property type="protein sequence ID" value="TPV31030.1"/>
    <property type="molecule type" value="Genomic_DNA"/>
</dbReference>
<comment type="caution">
    <text evidence="1">The sequence shown here is derived from an EMBL/GenBank/DDBJ whole genome shotgun (WGS) entry which is preliminary data.</text>
</comment>
<evidence type="ECO:0000313" key="1">
    <source>
        <dbReference type="EMBL" id="TPV31030.1"/>
    </source>
</evidence>
<sequence>MHALWPSRFSVRKFEHAGQINWLTIRRPDFYHGCIKSVADPRHRMPEVNNDNDTQCVRMWSGRFRLVAGALQFLFWPLF</sequence>
<name>A0ABY2ZCL3_9GAMM</name>
<evidence type="ECO:0000313" key="2">
    <source>
        <dbReference type="Proteomes" id="UP000315469"/>
    </source>
</evidence>
<reference evidence="1 2" key="1">
    <citation type="submission" date="2019-06" db="EMBL/GenBank/DDBJ databases">
        <title>Taxogenomics and systematics of the genus Pantoea.</title>
        <authorList>
            <person name="Tambong J.T."/>
        </authorList>
    </citation>
    <scope>NUCLEOTIDE SEQUENCE [LARGE SCALE GENOMIC DNA]</scope>
    <source>
        <strain evidence="1 2">LMG 24197</strain>
    </source>
</reference>